<comment type="similarity">
    <text evidence="7">Belongs to the nucleoporin Nup84/Nup107 family.</text>
</comment>
<name>A0A165C3H0_9APHY</name>
<keyword evidence="2" id="KW-0509">mRNA transport</keyword>
<evidence type="ECO:0000313" key="9">
    <source>
        <dbReference type="Proteomes" id="UP000076871"/>
    </source>
</evidence>
<dbReference type="GO" id="GO:0031080">
    <property type="term" value="C:nuclear pore outer ring"/>
    <property type="evidence" value="ECO:0007669"/>
    <property type="project" value="TreeGrafter"/>
</dbReference>
<evidence type="ECO:0000256" key="2">
    <source>
        <dbReference type="ARBA" id="ARBA00022816"/>
    </source>
</evidence>
<evidence type="ECO:0000256" key="5">
    <source>
        <dbReference type="ARBA" id="ARBA00023132"/>
    </source>
</evidence>
<keyword evidence="6 7" id="KW-0539">Nucleus</keyword>
<organism evidence="8 9">
    <name type="scientific">Laetiporus sulphureus 93-53</name>
    <dbReference type="NCBI Taxonomy" id="1314785"/>
    <lineage>
        <taxon>Eukaryota</taxon>
        <taxon>Fungi</taxon>
        <taxon>Dikarya</taxon>
        <taxon>Basidiomycota</taxon>
        <taxon>Agaricomycotina</taxon>
        <taxon>Agaricomycetes</taxon>
        <taxon>Polyporales</taxon>
        <taxon>Laetiporus</taxon>
    </lineage>
</organism>
<dbReference type="RefSeq" id="XP_040759879.1">
    <property type="nucleotide sequence ID" value="XM_040907294.1"/>
</dbReference>
<evidence type="ECO:0000256" key="6">
    <source>
        <dbReference type="ARBA" id="ARBA00023242"/>
    </source>
</evidence>
<keyword evidence="5 7" id="KW-0906">Nuclear pore complex</keyword>
<dbReference type="STRING" id="1314785.A0A165C3H0"/>
<dbReference type="GO" id="GO:0017056">
    <property type="term" value="F:structural constituent of nuclear pore"/>
    <property type="evidence" value="ECO:0007669"/>
    <property type="project" value="UniProtKB-UniRule"/>
</dbReference>
<comment type="subcellular location">
    <subcellularLocation>
        <location evidence="7">Nucleus</location>
        <location evidence="7">Nuclear pore complex</location>
    </subcellularLocation>
    <subcellularLocation>
        <location evidence="7">Nucleus membrane</location>
    </subcellularLocation>
</comment>
<keyword evidence="9" id="KW-1185">Reference proteome</keyword>
<evidence type="ECO:0000313" key="8">
    <source>
        <dbReference type="EMBL" id="KZT02139.1"/>
    </source>
</evidence>
<evidence type="ECO:0000256" key="7">
    <source>
        <dbReference type="RuleBase" id="RU365072"/>
    </source>
</evidence>
<gene>
    <name evidence="8" type="ORF">LAESUDRAFT_717045</name>
</gene>
<dbReference type="GO" id="GO:0031965">
    <property type="term" value="C:nuclear membrane"/>
    <property type="evidence" value="ECO:0007669"/>
    <property type="project" value="UniProtKB-SubCell"/>
</dbReference>
<dbReference type="PANTHER" id="PTHR13003">
    <property type="entry name" value="NUP107-RELATED"/>
    <property type="match status" value="1"/>
</dbReference>
<dbReference type="Proteomes" id="UP000076871">
    <property type="component" value="Unassembled WGS sequence"/>
</dbReference>
<evidence type="ECO:0000256" key="1">
    <source>
        <dbReference type="ARBA" id="ARBA00022448"/>
    </source>
</evidence>
<dbReference type="GO" id="GO:0006406">
    <property type="term" value="P:mRNA export from nucleus"/>
    <property type="evidence" value="ECO:0007669"/>
    <property type="project" value="TreeGrafter"/>
</dbReference>
<sequence>MLTVCSNPTLTPPSMLAHASELFVVCEWLQQTAPVPDVSNAGALNGYWRFMKIAIMQGLQMGQRTAGIVTEMDPDAVNRGGRLAEAAQLCRRAKQPWRAASINGSLLLRWGALSNRHIRTVRDMLSETIAAKGCPGEEDSADSMDLDEGWTSNVRRKLWKTTCMRAALNVHFSLQTPALSTTERALYAALAPSPQTAVSLRAVCHTWLDQLWAAMSVACEDRLTTAFASLEHESFWEGGLAAVDSMEMPESTAELHSMEVDGAVWEQEVFSALEPPADNPFHVTQLQVILNCADALMDGYAKELQAQSLDASSTEYPAMTRFFAHLCLYFRMVDIAVSSDVVQVLEARGERELIAMYAAAMGTDAVDRYASFLTSLDVSVSIADRRAALARVRDHGLDMQRTITMTMEQLPRAEGSLPSAEEMAATPSDVEMMLVCAIEWTTFMESTYTFALERTNAILRYLLASFGSKGTIAAV</sequence>
<evidence type="ECO:0000256" key="4">
    <source>
        <dbReference type="ARBA" id="ARBA00023010"/>
    </source>
</evidence>
<keyword evidence="4 7" id="KW-0811">Translocation</keyword>
<dbReference type="GeneID" id="63824323"/>
<dbReference type="Pfam" id="PF04121">
    <property type="entry name" value="Nup84_Nup100"/>
    <property type="match status" value="1"/>
</dbReference>
<keyword evidence="3" id="KW-0653">Protein transport</keyword>
<dbReference type="InParanoid" id="A0A165C3H0"/>
<dbReference type="GO" id="GO:0006606">
    <property type="term" value="P:protein import into nucleus"/>
    <property type="evidence" value="ECO:0007669"/>
    <property type="project" value="TreeGrafter"/>
</dbReference>
<dbReference type="OrthoDB" id="3098at2759"/>
<comment type="function">
    <text evidence="7">Functions as a component of the nuclear pore complex (NPC).</text>
</comment>
<evidence type="ECO:0000256" key="3">
    <source>
        <dbReference type="ARBA" id="ARBA00022927"/>
    </source>
</evidence>
<comment type="subunit">
    <text evidence="7">Part of the nuclear pore complex (NPC).</text>
</comment>
<proteinExistence type="inferred from homology"/>
<dbReference type="FunCoup" id="A0A165C3H0">
    <property type="interactions" value="629"/>
</dbReference>
<dbReference type="AlphaFoldDB" id="A0A165C3H0"/>
<reference evidence="8 9" key="1">
    <citation type="journal article" date="2016" name="Mol. Biol. Evol.">
        <title>Comparative Genomics of Early-Diverging Mushroom-Forming Fungi Provides Insights into the Origins of Lignocellulose Decay Capabilities.</title>
        <authorList>
            <person name="Nagy L.G."/>
            <person name="Riley R."/>
            <person name="Tritt A."/>
            <person name="Adam C."/>
            <person name="Daum C."/>
            <person name="Floudas D."/>
            <person name="Sun H."/>
            <person name="Yadav J.S."/>
            <person name="Pangilinan J."/>
            <person name="Larsson K.H."/>
            <person name="Matsuura K."/>
            <person name="Barry K."/>
            <person name="Labutti K."/>
            <person name="Kuo R."/>
            <person name="Ohm R.A."/>
            <person name="Bhattacharya S.S."/>
            <person name="Shirouzu T."/>
            <person name="Yoshinaga Y."/>
            <person name="Martin F.M."/>
            <person name="Grigoriev I.V."/>
            <person name="Hibbett D.S."/>
        </authorList>
    </citation>
    <scope>NUCLEOTIDE SEQUENCE [LARGE SCALE GENOMIC DNA]</scope>
    <source>
        <strain evidence="8 9">93-53</strain>
    </source>
</reference>
<dbReference type="PANTHER" id="PTHR13003:SF2">
    <property type="entry name" value="NUCLEAR PORE COMPLEX PROTEIN NUP107"/>
    <property type="match status" value="1"/>
</dbReference>
<protein>
    <recommendedName>
        <fullName evidence="7">Nuclear pore complex protein</fullName>
    </recommendedName>
</protein>
<keyword evidence="1 7" id="KW-0813">Transport</keyword>
<keyword evidence="7" id="KW-0472">Membrane</keyword>
<dbReference type="Gene3D" id="1.10.3450.20">
    <property type="match status" value="1"/>
</dbReference>
<dbReference type="InterPro" id="IPR007252">
    <property type="entry name" value="Nup84/Nup107"/>
</dbReference>
<accession>A0A165C3H0</accession>
<dbReference type="GO" id="GO:0000973">
    <property type="term" value="P:post-transcriptional tethering of RNA polymerase II gene DNA at nuclear periphery"/>
    <property type="evidence" value="ECO:0007669"/>
    <property type="project" value="TreeGrafter"/>
</dbReference>
<dbReference type="EMBL" id="KV427655">
    <property type="protein sequence ID" value="KZT02139.1"/>
    <property type="molecule type" value="Genomic_DNA"/>
</dbReference>